<evidence type="ECO:0000313" key="1">
    <source>
        <dbReference type="EMBL" id="WWY65943.1"/>
    </source>
</evidence>
<name>A0AAU6NTY1_9CAUD</name>
<reference evidence="1" key="1">
    <citation type="submission" date="2023-12" db="EMBL/GenBank/DDBJ databases">
        <authorList>
            <person name="Khan F."/>
            <person name="Alvi I.A."/>
        </authorList>
    </citation>
    <scope>NUCLEOTIDE SEQUENCE</scope>
</reference>
<sequence length="67" mass="7804">MKTLWTLGCQDDDGYFWTWKRFPKKPTPDNPALDCASDEDAKKLVNGEKVWSPDNEVQHSLTEREFS</sequence>
<proteinExistence type="predicted"/>
<accession>A0AAU6NTY1</accession>
<gene>
    <name evidence="1" type="ORF">16af_00059</name>
</gene>
<protein>
    <submittedName>
        <fullName evidence="1">Uncharacterized protein</fullName>
    </submittedName>
</protein>
<organism evidence="1">
    <name type="scientific">Escherichia phage 1-6af</name>
    <dbReference type="NCBI Taxonomy" id="3117707"/>
    <lineage>
        <taxon>Viruses</taxon>
        <taxon>Duplodnaviria</taxon>
        <taxon>Heunggongvirae</taxon>
        <taxon>Uroviricota</taxon>
        <taxon>Caudoviricetes</taxon>
        <taxon>Mktvariviridae</taxon>
        <taxon>Gordonclarkvirinae</taxon>
        <taxon>Kuravirus</taxon>
    </lineage>
</organism>
<dbReference type="EMBL" id="OR983333">
    <property type="protein sequence ID" value="WWY65943.1"/>
    <property type="molecule type" value="Genomic_DNA"/>
</dbReference>